<dbReference type="CDD" id="cd15482">
    <property type="entry name" value="Sialidase_non-viral"/>
    <property type="match status" value="1"/>
</dbReference>
<sequence>MTQITPNITEPQILFESRLLADKDPNKVASYRIPSLLKTKKGTLIAGVDQRHDHHWDWGNIDMVVRRSEDNGQTWGPIIPIVDLPTNPQAKHPEYNSAMNIDMTLLQDPTTERIFSIFGMFPEIQGSYGILEDNKQRHENNQPLQKEAQHLAVGSDIYLAVYKGSEVYTVREEGYIYTPDHQKTAYRVITESARAPYHDLGDLYENDTKIGNVYFMDAPFRIAKAMFLWLSYSDDEGQSWSSPRDITPQVKEPWMAFFGIGPGVSLTLDNGRLVAPTYSTNHPYELNGSQSSRVIYSDDHGETWQAGAAVNDDRTLADGTRIHSATMDAVAEQNTEASAVQLNSGTVLLFMRNLSGYVQSAKSIDGGQTWEDGITTHTGVTDVYCQLAAIQTVQEGQEYVLLVNADGPQRTNGVVRVAKVNPDDSLTWLAKKPIQAGKYAYNAIQQIDADLFGVLYEHTTEDRTEYSILFKTFDWAYLTEE</sequence>
<dbReference type="GO" id="GO:0016787">
    <property type="term" value="F:hydrolase activity"/>
    <property type="evidence" value="ECO:0007669"/>
    <property type="project" value="UniProtKB-KW"/>
</dbReference>
<comment type="catalytic activity">
    <reaction evidence="1">
        <text>Hydrolysis of alpha-(2-&gt;3)-, alpha-(2-&gt;6)-, alpha-(2-&gt;8)- glycosidic linkages of terminal sialic acid residues in oligosaccharides, glycoproteins, glycolipids, colominic acid and synthetic substrates.</text>
        <dbReference type="EC" id="3.2.1.18"/>
    </reaction>
</comment>
<protein>
    <recommendedName>
        <fullName evidence="3">exo-alpha-sialidase</fullName>
        <ecNumber evidence="3">3.2.1.18</ecNumber>
    </recommendedName>
</protein>
<organism evidence="5 6">
    <name type="scientific">Fundicoccus culcitae</name>
    <dbReference type="NCBI Taxonomy" id="2969821"/>
    <lineage>
        <taxon>Bacteria</taxon>
        <taxon>Bacillati</taxon>
        <taxon>Bacillota</taxon>
        <taxon>Bacilli</taxon>
        <taxon>Lactobacillales</taxon>
        <taxon>Aerococcaceae</taxon>
        <taxon>Fundicoccus</taxon>
    </lineage>
</organism>
<gene>
    <name evidence="5" type="ORF">NRE15_06470</name>
</gene>
<evidence type="ECO:0000313" key="5">
    <source>
        <dbReference type="EMBL" id="UUX35283.1"/>
    </source>
</evidence>
<dbReference type="SUPFAM" id="SSF50939">
    <property type="entry name" value="Sialidases"/>
    <property type="match status" value="1"/>
</dbReference>
<comment type="similarity">
    <text evidence="2">Belongs to the glycosyl hydrolase 33 family.</text>
</comment>
<dbReference type="Gene3D" id="2.40.220.10">
    <property type="entry name" value="Intramolecular Trans-sialidase, Domain 3"/>
    <property type="match status" value="1"/>
</dbReference>
<dbReference type="InterPro" id="IPR023364">
    <property type="entry name" value="Trans_sialidase_dom3"/>
</dbReference>
<feature type="domain" description="Sialidase" evidence="4">
    <location>
        <begin position="231"/>
        <end position="447"/>
    </location>
</feature>
<dbReference type="Proteomes" id="UP001315967">
    <property type="component" value="Chromosome"/>
</dbReference>
<evidence type="ECO:0000256" key="1">
    <source>
        <dbReference type="ARBA" id="ARBA00000427"/>
    </source>
</evidence>
<reference evidence="5 6" key="1">
    <citation type="submission" date="2022-08" db="EMBL/GenBank/DDBJ databases">
        <title>Aerococcaceae sp. nov isolated from spoiled eye mask.</title>
        <authorList>
            <person name="Zhou G."/>
            <person name="Xie X.-B."/>
            <person name="Shi Q.-S."/>
            <person name="Wang Y.-S."/>
            <person name="Wen X."/>
            <person name="Peng H."/>
            <person name="Yang X.-J."/>
            <person name="Tao H.-B."/>
            <person name="Huang X.-M."/>
        </authorList>
    </citation>
    <scope>NUCLEOTIDE SEQUENCE [LARGE SCALE GENOMIC DNA]</scope>
    <source>
        <strain evidence="6">DM20194951</strain>
    </source>
</reference>
<accession>A0ABY5PA17</accession>
<evidence type="ECO:0000313" key="6">
    <source>
        <dbReference type="Proteomes" id="UP001315967"/>
    </source>
</evidence>
<dbReference type="PANTHER" id="PTHR10628">
    <property type="entry name" value="SIALIDASE"/>
    <property type="match status" value="1"/>
</dbReference>
<proteinExistence type="inferred from homology"/>
<dbReference type="InterPro" id="IPR026856">
    <property type="entry name" value="Sialidase_fam"/>
</dbReference>
<keyword evidence="5" id="KW-0378">Hydrolase</keyword>
<name>A0ABY5PA17_9LACT</name>
<evidence type="ECO:0000256" key="3">
    <source>
        <dbReference type="ARBA" id="ARBA00012733"/>
    </source>
</evidence>
<evidence type="ECO:0000259" key="4">
    <source>
        <dbReference type="Pfam" id="PF13088"/>
    </source>
</evidence>
<dbReference type="PANTHER" id="PTHR10628:SF30">
    <property type="entry name" value="EXO-ALPHA-SIALIDASE"/>
    <property type="match status" value="1"/>
</dbReference>
<dbReference type="EMBL" id="CP102453">
    <property type="protein sequence ID" value="UUX35283.1"/>
    <property type="molecule type" value="Genomic_DNA"/>
</dbReference>
<dbReference type="InterPro" id="IPR011040">
    <property type="entry name" value="Sialidase"/>
</dbReference>
<dbReference type="Pfam" id="PF13088">
    <property type="entry name" value="BNR_2"/>
    <property type="match status" value="1"/>
</dbReference>
<keyword evidence="6" id="KW-1185">Reference proteome</keyword>
<dbReference type="Gene3D" id="2.120.10.10">
    <property type="match status" value="1"/>
</dbReference>
<dbReference type="RefSeq" id="WP_313794774.1">
    <property type="nucleotide sequence ID" value="NZ_CP102453.1"/>
</dbReference>
<evidence type="ECO:0000256" key="2">
    <source>
        <dbReference type="ARBA" id="ARBA00009348"/>
    </source>
</evidence>
<dbReference type="EC" id="3.2.1.18" evidence="3"/>
<dbReference type="InterPro" id="IPR036278">
    <property type="entry name" value="Sialidase_sf"/>
</dbReference>